<feature type="binding site" evidence="1">
    <location>
        <position position="76"/>
    </location>
    <ligand>
        <name>Mg(2+)</name>
        <dbReference type="ChEBI" id="CHEBI:18420"/>
        <label>2</label>
    </ligand>
</feature>
<dbReference type="InterPro" id="IPR006283">
    <property type="entry name" value="ThiL-like"/>
</dbReference>
<feature type="binding site" evidence="1">
    <location>
        <position position="311"/>
    </location>
    <ligand>
        <name>substrate</name>
    </ligand>
</feature>
<dbReference type="PIRSF" id="PIRSF005303">
    <property type="entry name" value="Thiam_monoph_kin"/>
    <property type="match status" value="1"/>
</dbReference>
<feature type="domain" description="PurM-like N-terminal" evidence="2">
    <location>
        <begin position="20"/>
        <end position="140"/>
    </location>
</feature>
<dbReference type="RefSeq" id="WP_071453728.1">
    <property type="nucleotide sequence ID" value="NZ_CP017675.1"/>
</dbReference>
<keyword evidence="1" id="KW-0784">Thiamine biosynthesis</keyword>
<feature type="binding site" evidence="1">
    <location>
        <position position="124"/>
    </location>
    <ligand>
        <name>Mg(2+)</name>
        <dbReference type="ChEBI" id="CHEBI:18420"/>
        <label>1</label>
    </ligand>
</feature>
<feature type="binding site" evidence="1">
    <location>
        <position position="76"/>
    </location>
    <ligand>
        <name>Mg(2+)</name>
        <dbReference type="ChEBI" id="CHEBI:18420"/>
        <label>3</label>
    </ligand>
</feature>
<feature type="binding site" evidence="1">
    <location>
        <position position="37"/>
    </location>
    <ligand>
        <name>Mg(2+)</name>
        <dbReference type="ChEBI" id="CHEBI:18420"/>
        <label>4</label>
    </ligand>
</feature>
<dbReference type="PANTHER" id="PTHR30270:SF0">
    <property type="entry name" value="THIAMINE-MONOPHOSPHATE KINASE"/>
    <property type="match status" value="1"/>
</dbReference>
<dbReference type="NCBIfam" id="TIGR01379">
    <property type="entry name" value="thiL"/>
    <property type="match status" value="1"/>
</dbReference>
<feature type="binding site" evidence="1">
    <location>
        <position position="215"/>
    </location>
    <ligand>
        <name>ATP</name>
        <dbReference type="ChEBI" id="CHEBI:30616"/>
    </ligand>
</feature>
<feature type="binding site" evidence="1">
    <location>
        <position position="38"/>
    </location>
    <ligand>
        <name>Mg(2+)</name>
        <dbReference type="ChEBI" id="CHEBI:18420"/>
        <label>1</label>
    </ligand>
</feature>
<dbReference type="Gene3D" id="3.90.650.10">
    <property type="entry name" value="PurM-like C-terminal domain"/>
    <property type="match status" value="1"/>
</dbReference>
<dbReference type="Gene3D" id="3.30.1330.10">
    <property type="entry name" value="PurM-like, N-terminal domain"/>
    <property type="match status" value="1"/>
</dbReference>
<feature type="domain" description="PurM-like C-terminal" evidence="3">
    <location>
        <begin position="152"/>
        <end position="297"/>
    </location>
</feature>
<feature type="binding site" evidence="1">
    <location>
        <position position="262"/>
    </location>
    <ligand>
        <name>substrate</name>
    </ligand>
</feature>
<comment type="pathway">
    <text evidence="1">Cofactor biosynthesis; thiamine diphosphate biosynthesis; thiamine diphosphate from thiamine phosphate: step 1/1.</text>
</comment>
<dbReference type="STRING" id="1188229.GlitD10_0760"/>
<accession>A0A1J0AAW8</accession>
<comment type="similarity">
    <text evidence="1">Belongs to the thiamine-monophosphate kinase family.</text>
</comment>
<feature type="binding site" evidence="1">
    <location>
        <position position="22"/>
    </location>
    <ligand>
        <name>Mg(2+)</name>
        <dbReference type="ChEBI" id="CHEBI:18420"/>
        <label>4</label>
    </ligand>
</feature>
<comment type="function">
    <text evidence="1">Catalyzes the ATP-dependent phosphorylation of thiamine-monophosphate (TMP) to form thiamine-pyrophosphate (TPP), the active form of vitamin B1.</text>
</comment>
<dbReference type="SUPFAM" id="SSF56042">
    <property type="entry name" value="PurM C-terminal domain-like"/>
    <property type="match status" value="1"/>
</dbReference>
<keyword evidence="1 4" id="KW-0808">Transferase</keyword>
<protein>
    <recommendedName>
        <fullName evidence="1">Thiamine-monophosphate kinase</fullName>
        <shortName evidence="1">TMP kinase</shortName>
        <shortName evidence="1">Thiamine-phosphate kinase</shortName>
        <ecNumber evidence="1">2.7.4.16</ecNumber>
    </recommendedName>
</protein>
<dbReference type="InterPro" id="IPR036921">
    <property type="entry name" value="PurM-like_N_sf"/>
</dbReference>
<evidence type="ECO:0000256" key="1">
    <source>
        <dbReference type="HAMAP-Rule" id="MF_02128"/>
    </source>
</evidence>
<dbReference type="OrthoDB" id="9802811at2"/>
<keyword evidence="1" id="KW-0460">Magnesium</keyword>
<evidence type="ECO:0000259" key="3">
    <source>
        <dbReference type="Pfam" id="PF02769"/>
    </source>
</evidence>
<organism evidence="4 5">
    <name type="scientific">Gloeomargarita lithophora Alchichica-D10</name>
    <dbReference type="NCBI Taxonomy" id="1188229"/>
    <lineage>
        <taxon>Bacteria</taxon>
        <taxon>Bacillati</taxon>
        <taxon>Cyanobacteriota</taxon>
        <taxon>Cyanophyceae</taxon>
        <taxon>Gloeomargaritales</taxon>
        <taxon>Gloeomargaritaceae</taxon>
        <taxon>Gloeomargarita</taxon>
    </lineage>
</organism>
<dbReference type="PANTHER" id="PTHR30270">
    <property type="entry name" value="THIAMINE-MONOPHOSPHATE KINASE"/>
    <property type="match status" value="1"/>
</dbReference>
<dbReference type="Pfam" id="PF02769">
    <property type="entry name" value="AIRS_C"/>
    <property type="match status" value="1"/>
</dbReference>
<name>A0A1J0AAW8_9CYAN</name>
<proteinExistence type="inferred from homology"/>
<comment type="miscellaneous">
    <text evidence="1">Reaction mechanism of ThiL seems to utilize a direct, inline transfer of the gamma-phosphate of ATP to TMP rather than a phosphorylated enzyme intermediate.</text>
</comment>
<dbReference type="HAMAP" id="MF_02128">
    <property type="entry name" value="TMP_kinase"/>
    <property type="match status" value="1"/>
</dbReference>
<feature type="binding site" evidence="1">
    <location>
        <position position="213"/>
    </location>
    <ligand>
        <name>Mg(2+)</name>
        <dbReference type="ChEBI" id="CHEBI:18420"/>
        <label>3</label>
    </ligand>
</feature>
<dbReference type="SUPFAM" id="SSF55326">
    <property type="entry name" value="PurM N-terminal domain-like"/>
    <property type="match status" value="1"/>
</dbReference>
<dbReference type="AlphaFoldDB" id="A0A1J0AAW8"/>
<dbReference type="EC" id="2.7.4.16" evidence="1"/>
<dbReference type="Pfam" id="PF00586">
    <property type="entry name" value="AIRS"/>
    <property type="match status" value="1"/>
</dbReference>
<feature type="binding site" evidence="1">
    <location>
        <begin position="123"/>
        <end position="124"/>
    </location>
    <ligand>
        <name>ATP</name>
        <dbReference type="ChEBI" id="CHEBI:30616"/>
    </ligand>
</feature>
<dbReference type="GO" id="GO:0009030">
    <property type="term" value="F:thiamine-phosphate kinase activity"/>
    <property type="evidence" value="ECO:0007669"/>
    <property type="project" value="UniProtKB-UniRule"/>
</dbReference>
<dbReference type="UniPathway" id="UPA00060">
    <property type="reaction ID" value="UER00142"/>
</dbReference>
<keyword evidence="1 4" id="KW-0418">Kinase</keyword>
<evidence type="ECO:0000259" key="2">
    <source>
        <dbReference type="Pfam" id="PF00586"/>
    </source>
</evidence>
<feature type="binding site" evidence="1">
    <location>
        <position position="216"/>
    </location>
    <ligand>
        <name>Mg(2+)</name>
        <dbReference type="ChEBI" id="CHEBI:18420"/>
        <label>5</label>
    </ligand>
</feature>
<dbReference type="KEGG" id="glt:GlitD10_0760"/>
<evidence type="ECO:0000313" key="4">
    <source>
        <dbReference type="EMBL" id="APB33074.1"/>
    </source>
</evidence>
<dbReference type="InterPro" id="IPR016188">
    <property type="entry name" value="PurM-like_N"/>
</dbReference>
<dbReference type="EMBL" id="CP017675">
    <property type="protein sequence ID" value="APB33074.1"/>
    <property type="molecule type" value="Genomic_DNA"/>
</dbReference>
<keyword evidence="1" id="KW-0479">Metal-binding</keyword>
<feature type="binding site" evidence="1">
    <location>
        <position position="46"/>
    </location>
    <ligand>
        <name>substrate</name>
    </ligand>
</feature>
<keyword evidence="1" id="KW-0547">Nucleotide-binding</keyword>
<feature type="binding site" evidence="1">
    <location>
        <position position="39"/>
    </location>
    <ligand>
        <name>Mg(2+)</name>
        <dbReference type="ChEBI" id="CHEBI:18420"/>
        <label>2</label>
    </ligand>
</feature>
<feature type="binding site" evidence="1">
    <location>
        <position position="148"/>
    </location>
    <ligand>
        <name>ATP</name>
        <dbReference type="ChEBI" id="CHEBI:30616"/>
    </ligand>
</feature>
<feature type="binding site" evidence="1">
    <location>
        <position position="106"/>
    </location>
    <ligand>
        <name>ATP</name>
        <dbReference type="ChEBI" id="CHEBI:30616"/>
    </ligand>
</feature>
<dbReference type="GO" id="GO:0009228">
    <property type="term" value="P:thiamine biosynthetic process"/>
    <property type="evidence" value="ECO:0007669"/>
    <property type="project" value="UniProtKB-KW"/>
</dbReference>
<keyword evidence="1" id="KW-0067">ATP-binding</keyword>
<dbReference type="GO" id="GO:0005524">
    <property type="term" value="F:ATP binding"/>
    <property type="evidence" value="ECO:0007669"/>
    <property type="project" value="UniProtKB-UniRule"/>
</dbReference>
<dbReference type="GO" id="GO:0009229">
    <property type="term" value="P:thiamine diphosphate biosynthetic process"/>
    <property type="evidence" value="ECO:0007669"/>
    <property type="project" value="UniProtKB-UniRule"/>
</dbReference>
<feature type="binding site" evidence="1">
    <location>
        <position position="39"/>
    </location>
    <ligand>
        <name>Mg(2+)</name>
        <dbReference type="ChEBI" id="CHEBI:18420"/>
        <label>1</label>
    </ligand>
</feature>
<dbReference type="GO" id="GO:0000287">
    <property type="term" value="F:magnesium ion binding"/>
    <property type="evidence" value="ECO:0007669"/>
    <property type="project" value="UniProtKB-UniRule"/>
</dbReference>
<dbReference type="InterPro" id="IPR010918">
    <property type="entry name" value="PurM-like_C_dom"/>
</dbReference>
<keyword evidence="5" id="KW-1185">Reference proteome</keyword>
<sequence length="318" mass="34132">MGEAGLLNRLHRYCPTAIIGDDAAQFTPPPGRELVITTDVLVEGVHFRSSPLSPMNCQTMTAADVGWRAVAVNYSDLAAMGAQPLGITVGLGLPPDVPVQWVEQMYEGMAELLQTYGGVIWGGDVVRSGVVFVSITAVGYIDNLIIKRSLAQVGDWVLVTGDHGLSRAGLALLTGETDREIPALISAHRRPRPRLDVLPVLQSLGIDRVAGMDSSDGLADALWQICRASGVGAVLAQDIAIHPLLTSQFPQQAQEWLWYGGEDFELVLTLAPDYAQKLVQKLGHPAQIIGKIVAGDQVFWGEKSLPLTGGFQHFDPLA</sequence>
<reference evidence="4 5" key="1">
    <citation type="submission" date="2016-10" db="EMBL/GenBank/DDBJ databases">
        <title>Description of Gloeomargarita lithophora gen. nov., sp. nov., a thylakoid-bearing basal-branching cyanobacterium with intracellular carbonates, and proposal for Gloeomargaritales ord. nov.</title>
        <authorList>
            <person name="Moreira D."/>
            <person name="Tavera R."/>
            <person name="Benzerara K."/>
            <person name="Skouri-Panet F."/>
            <person name="Couradeau E."/>
            <person name="Gerard E."/>
            <person name="Loussert C."/>
            <person name="Novelo E."/>
            <person name="Zivanovic Y."/>
            <person name="Lopez-Garcia P."/>
        </authorList>
    </citation>
    <scope>NUCLEOTIDE SEQUENCE [LARGE SCALE GENOMIC DNA]</scope>
    <source>
        <strain evidence="4 5">D10</strain>
    </source>
</reference>
<evidence type="ECO:0000313" key="5">
    <source>
        <dbReference type="Proteomes" id="UP000180235"/>
    </source>
</evidence>
<dbReference type="InterPro" id="IPR036676">
    <property type="entry name" value="PurM-like_C_sf"/>
</dbReference>
<gene>
    <name evidence="1 4" type="primary">thiL</name>
    <name evidence="4" type="ORF">GlitD10_0760</name>
</gene>
<dbReference type="Proteomes" id="UP000180235">
    <property type="component" value="Chromosome"/>
</dbReference>
<feature type="binding site" evidence="1">
    <location>
        <position position="76"/>
    </location>
    <ligand>
        <name>Mg(2+)</name>
        <dbReference type="ChEBI" id="CHEBI:18420"/>
        <label>4</label>
    </ligand>
</feature>
<comment type="catalytic activity">
    <reaction evidence="1">
        <text>thiamine phosphate + ATP = thiamine diphosphate + ADP</text>
        <dbReference type="Rhea" id="RHEA:15913"/>
        <dbReference type="ChEBI" id="CHEBI:30616"/>
        <dbReference type="ChEBI" id="CHEBI:37575"/>
        <dbReference type="ChEBI" id="CHEBI:58937"/>
        <dbReference type="ChEBI" id="CHEBI:456216"/>
        <dbReference type="EC" id="2.7.4.16"/>
    </reaction>
</comment>
<feature type="binding site" evidence="1">
    <location>
        <position position="22"/>
    </location>
    <ligand>
        <name>Mg(2+)</name>
        <dbReference type="ChEBI" id="CHEBI:18420"/>
        <label>3</label>
    </ligand>
</feature>
<dbReference type="CDD" id="cd02194">
    <property type="entry name" value="ThiL"/>
    <property type="match status" value="1"/>
</dbReference>